<reference evidence="2" key="1">
    <citation type="submission" date="2025-08" db="UniProtKB">
        <authorList>
            <consortium name="RefSeq"/>
        </authorList>
    </citation>
    <scope>IDENTIFICATION</scope>
</reference>
<gene>
    <name evidence="2" type="primary">LOC136090049</name>
</gene>
<dbReference type="RefSeq" id="XP_065672229.1">
    <property type="nucleotide sequence ID" value="XM_065816157.1"/>
</dbReference>
<accession>A0ABM4DCV8</accession>
<keyword evidence="1" id="KW-1185">Reference proteome</keyword>
<organism evidence="1 2">
    <name type="scientific">Hydra vulgaris</name>
    <name type="common">Hydra</name>
    <name type="synonym">Hydra attenuata</name>
    <dbReference type="NCBI Taxonomy" id="6087"/>
    <lineage>
        <taxon>Eukaryota</taxon>
        <taxon>Metazoa</taxon>
        <taxon>Cnidaria</taxon>
        <taxon>Hydrozoa</taxon>
        <taxon>Hydroidolina</taxon>
        <taxon>Anthoathecata</taxon>
        <taxon>Aplanulata</taxon>
        <taxon>Hydridae</taxon>
        <taxon>Hydra</taxon>
    </lineage>
</organism>
<sequence>MHGPFSTVTRQGEKIKGDVRHLSKKWSYKKMPNGEKILQSWMVYLLISEKLYCFCCRLFTVNVTEQTSKFVTGFQQWWKLSPKLHNHEIPDNHLDCLEKWKTLEAGLKLCKTIDVDYVAVLNRDKKNGGVSCTVFFQHPVLKEHLMIIKQSTSATVKASVTVSYLSPETQNEFITKGNSFK</sequence>
<proteinExistence type="predicted"/>
<evidence type="ECO:0000313" key="2">
    <source>
        <dbReference type="RefSeq" id="XP_065672229.1"/>
    </source>
</evidence>
<protein>
    <submittedName>
        <fullName evidence="2">Zinc finger MYM-type protein 5-like</fullName>
    </submittedName>
</protein>
<evidence type="ECO:0000313" key="1">
    <source>
        <dbReference type="Proteomes" id="UP001652625"/>
    </source>
</evidence>
<dbReference type="Proteomes" id="UP001652625">
    <property type="component" value="Chromosome 13"/>
</dbReference>
<dbReference type="GeneID" id="136090049"/>
<name>A0ABM4DCV8_HYDVU</name>